<dbReference type="InterPro" id="IPR017441">
    <property type="entry name" value="Protein_kinase_ATP_BS"/>
</dbReference>
<evidence type="ECO:0000256" key="2">
    <source>
        <dbReference type="ARBA" id="ARBA00022741"/>
    </source>
</evidence>
<evidence type="ECO:0000313" key="9">
    <source>
        <dbReference type="EnsemblPlants" id="TuG1812G0700000137.01.T02"/>
    </source>
</evidence>
<dbReference type="FunFam" id="3.30.200.20:FF:000465">
    <property type="entry name" value="Cysteine-rich receptor-like protein kinase 6"/>
    <property type="match status" value="1"/>
</dbReference>
<organism evidence="9 10">
    <name type="scientific">Triticum urartu</name>
    <name type="common">Red wild einkorn</name>
    <name type="synonym">Crithodium urartu</name>
    <dbReference type="NCBI Taxonomy" id="4572"/>
    <lineage>
        <taxon>Eukaryota</taxon>
        <taxon>Viridiplantae</taxon>
        <taxon>Streptophyta</taxon>
        <taxon>Embryophyta</taxon>
        <taxon>Tracheophyta</taxon>
        <taxon>Spermatophyta</taxon>
        <taxon>Magnoliopsida</taxon>
        <taxon>Liliopsida</taxon>
        <taxon>Poales</taxon>
        <taxon>Poaceae</taxon>
        <taxon>BOP clade</taxon>
        <taxon>Pooideae</taxon>
        <taxon>Triticodae</taxon>
        <taxon>Triticeae</taxon>
        <taxon>Triticinae</taxon>
        <taxon>Triticum</taxon>
    </lineage>
</organism>
<dbReference type="PROSITE" id="PS00108">
    <property type="entry name" value="PROTEIN_KINASE_ST"/>
    <property type="match status" value="1"/>
</dbReference>
<dbReference type="PROSITE" id="PS50011">
    <property type="entry name" value="PROTEIN_KINASE_DOM"/>
    <property type="match status" value="2"/>
</dbReference>
<evidence type="ECO:0000259" key="8">
    <source>
        <dbReference type="PROSITE" id="PS50011"/>
    </source>
</evidence>
<feature type="compositionally biased region" description="Polar residues" evidence="7">
    <location>
        <begin position="779"/>
        <end position="789"/>
    </location>
</feature>
<keyword evidence="10" id="KW-1185">Reference proteome</keyword>
<dbReference type="RefSeq" id="XP_048546252.1">
    <property type="nucleotide sequence ID" value="XM_048690295.1"/>
</dbReference>
<evidence type="ECO:0000256" key="1">
    <source>
        <dbReference type="ARBA" id="ARBA00022679"/>
    </source>
</evidence>
<evidence type="ECO:0000256" key="6">
    <source>
        <dbReference type="SAM" id="Coils"/>
    </source>
</evidence>
<feature type="domain" description="Protein kinase" evidence="8">
    <location>
        <begin position="427"/>
        <end position="713"/>
    </location>
</feature>
<keyword evidence="4 5" id="KW-0067">ATP-binding</keyword>
<dbReference type="Proteomes" id="UP000015106">
    <property type="component" value="Chromosome 7"/>
</dbReference>
<evidence type="ECO:0000313" key="10">
    <source>
        <dbReference type="Proteomes" id="UP000015106"/>
    </source>
</evidence>
<name>A0A8R7UWC4_TRIUA</name>
<sequence>MRRRMVIKTVLTDLRQQRKVIKAVSTLYGIDAITVDLRLGTITVIGVVDPVHVVGELRRLFGIAEIILVGPAEYEEKKKKDEDEKKKKEAEEKKKKEVEAPRYEWPVGFLNSITDNFSEERIIRRGRHGVVYKGVQDNGVCIAVKKLHLMPGIDNEEFINEFHNVVRARHQNTILLLGYCHHTAQVLVEHNGKHVSAIVEERSLCSEYLQGGSLDNHLSNEPCALAWHTCYKIIRGICEGLHYLHKGVEYPIYHLELKPTKIFLDNYMMPKIGGFGFSRLFDTTETFNTSEVARTSVYMPPEYISKRQITPKFDVFSLGIIILQIMAGKESYTKYADIPPKEFIEHVYGLWVNRMQGTISKDTSCEVRTCIEIALKCVESSQVKRPTIKQIIQRLNKIDIVECSSIGELYRTREFAFEFLERITNDFSDQNKVGSGGYGDIYKGVLDNGEEIAVKKLHHRQMLFITDKQFKNEVINLMRVEHENIVRLVGYCHHTSQIFVEYEGKHASASVLERAICFEYMQGGSLDDQLSAESCKLDWDKCYKIIKGICEGLHYLHNSVNPIYHLDLKPANILLDKDMVAKIGDFGLSRLFDSAQTYITASRDLKGTFGYMPPEYINGQIISPKFDVFSLGVIIIQVMAGKEGYFNCQDTHPKDFIDHVLEKWRVRQQATMSSHVSEEVRTCIEIALKCVEHDRNQRPKIAQIVNELSNIGIAKSSPVGQVQTTISPHVSEEVRTCIEIVLKCVEDDRMRRPTIAQIVNELSKIGIAKGSPISQISQATFSSPQQVAQPEQGGSHEANKLTRTPLGETSRSGPGQACRKLNLWKWNVKLNLKRKVKLKLKRNES</sequence>
<gene>
    <name evidence="9" type="primary">LOC125525298</name>
</gene>
<keyword evidence="2 5" id="KW-0547">Nucleotide-binding</keyword>
<dbReference type="AlphaFoldDB" id="A0A8R7UWC4"/>
<dbReference type="SMART" id="SM00220">
    <property type="entry name" value="S_TKc"/>
    <property type="match status" value="2"/>
</dbReference>
<dbReference type="PANTHER" id="PTHR45707">
    <property type="entry name" value="C2 CALCIUM/LIPID-BINDING PLANT PHOSPHORIBOSYLTRANSFERASE FAMILY PROTEIN"/>
    <property type="match status" value="1"/>
</dbReference>
<proteinExistence type="predicted"/>
<keyword evidence="6" id="KW-0175">Coiled coil</keyword>
<feature type="region of interest" description="Disordered" evidence="7">
    <location>
        <begin position="779"/>
        <end position="815"/>
    </location>
</feature>
<dbReference type="RefSeq" id="XP_048546253.1">
    <property type="nucleotide sequence ID" value="XM_048690296.1"/>
</dbReference>
<evidence type="ECO:0000256" key="4">
    <source>
        <dbReference type="ARBA" id="ARBA00022840"/>
    </source>
</evidence>
<dbReference type="EnsemblPlants" id="TuG1812G0700000137.01.T02">
    <property type="protein sequence ID" value="TuG1812G0700000137.01.T02"/>
    <property type="gene ID" value="TuG1812G0700000137.01"/>
</dbReference>
<dbReference type="OrthoDB" id="604634at2759"/>
<evidence type="ECO:0000256" key="3">
    <source>
        <dbReference type="ARBA" id="ARBA00022777"/>
    </source>
</evidence>
<keyword evidence="1" id="KW-0808">Transferase</keyword>
<dbReference type="KEGG" id="tua:125525298"/>
<reference evidence="10" key="1">
    <citation type="journal article" date="2013" name="Nature">
        <title>Draft genome of the wheat A-genome progenitor Triticum urartu.</title>
        <authorList>
            <person name="Ling H.Q."/>
            <person name="Zhao S."/>
            <person name="Liu D."/>
            <person name="Wang J."/>
            <person name="Sun H."/>
            <person name="Zhang C."/>
            <person name="Fan H."/>
            <person name="Li D."/>
            <person name="Dong L."/>
            <person name="Tao Y."/>
            <person name="Gao C."/>
            <person name="Wu H."/>
            <person name="Li Y."/>
            <person name="Cui Y."/>
            <person name="Guo X."/>
            <person name="Zheng S."/>
            <person name="Wang B."/>
            <person name="Yu K."/>
            <person name="Liang Q."/>
            <person name="Yang W."/>
            <person name="Lou X."/>
            <person name="Chen J."/>
            <person name="Feng M."/>
            <person name="Jian J."/>
            <person name="Zhang X."/>
            <person name="Luo G."/>
            <person name="Jiang Y."/>
            <person name="Liu J."/>
            <person name="Wang Z."/>
            <person name="Sha Y."/>
            <person name="Zhang B."/>
            <person name="Wu H."/>
            <person name="Tang D."/>
            <person name="Shen Q."/>
            <person name="Xue P."/>
            <person name="Zou S."/>
            <person name="Wang X."/>
            <person name="Liu X."/>
            <person name="Wang F."/>
            <person name="Yang Y."/>
            <person name="An X."/>
            <person name="Dong Z."/>
            <person name="Zhang K."/>
            <person name="Zhang X."/>
            <person name="Luo M.C."/>
            <person name="Dvorak J."/>
            <person name="Tong Y."/>
            <person name="Wang J."/>
            <person name="Yang H."/>
            <person name="Li Z."/>
            <person name="Wang D."/>
            <person name="Zhang A."/>
            <person name="Wang J."/>
        </authorList>
    </citation>
    <scope>NUCLEOTIDE SEQUENCE</scope>
    <source>
        <strain evidence="10">cv. G1812</strain>
    </source>
</reference>
<dbReference type="Gene3D" id="1.10.510.10">
    <property type="entry name" value="Transferase(Phosphotransferase) domain 1"/>
    <property type="match status" value="2"/>
</dbReference>
<dbReference type="FunFam" id="1.10.510.10:FF:000870">
    <property type="entry name" value="OSJNBa0016N04.16-like protein"/>
    <property type="match status" value="1"/>
</dbReference>
<feature type="coiled-coil region" evidence="6">
    <location>
        <begin position="73"/>
        <end position="100"/>
    </location>
</feature>
<evidence type="ECO:0000256" key="7">
    <source>
        <dbReference type="SAM" id="MobiDB-lite"/>
    </source>
</evidence>
<protein>
    <recommendedName>
        <fullName evidence="8">Protein kinase domain-containing protein</fullName>
    </recommendedName>
</protein>
<dbReference type="PROSITE" id="PS00107">
    <property type="entry name" value="PROTEIN_KINASE_ATP"/>
    <property type="match status" value="1"/>
</dbReference>
<dbReference type="Pfam" id="PF00069">
    <property type="entry name" value="Pkinase"/>
    <property type="match status" value="2"/>
</dbReference>
<dbReference type="GO" id="GO:0005524">
    <property type="term" value="F:ATP binding"/>
    <property type="evidence" value="ECO:0007669"/>
    <property type="project" value="UniProtKB-UniRule"/>
</dbReference>
<dbReference type="GO" id="GO:0004672">
    <property type="term" value="F:protein kinase activity"/>
    <property type="evidence" value="ECO:0007669"/>
    <property type="project" value="InterPro"/>
</dbReference>
<dbReference type="Gramene" id="TuG1812G0700000137.01.T02">
    <property type="protein sequence ID" value="TuG1812G0700000137.01.T02"/>
    <property type="gene ID" value="TuG1812G0700000137.01"/>
</dbReference>
<dbReference type="Gene3D" id="3.30.70.100">
    <property type="match status" value="1"/>
</dbReference>
<dbReference type="Gene3D" id="3.30.200.20">
    <property type="entry name" value="Phosphorylase Kinase, domain 1"/>
    <property type="match status" value="2"/>
</dbReference>
<feature type="binding site" evidence="5">
    <location>
        <position position="456"/>
    </location>
    <ligand>
        <name>ATP</name>
        <dbReference type="ChEBI" id="CHEBI:30616"/>
    </ligand>
</feature>
<dbReference type="GeneID" id="125525298"/>
<reference evidence="9" key="2">
    <citation type="submission" date="2018-03" db="EMBL/GenBank/DDBJ databases">
        <title>The Triticum urartu genome reveals the dynamic nature of wheat genome evolution.</title>
        <authorList>
            <person name="Ling H."/>
            <person name="Ma B."/>
            <person name="Shi X."/>
            <person name="Liu H."/>
            <person name="Dong L."/>
            <person name="Sun H."/>
            <person name="Cao Y."/>
            <person name="Gao Q."/>
            <person name="Zheng S."/>
            <person name="Li Y."/>
            <person name="Yu Y."/>
            <person name="Du H."/>
            <person name="Qi M."/>
            <person name="Li Y."/>
            <person name="Yu H."/>
            <person name="Cui Y."/>
            <person name="Wang N."/>
            <person name="Chen C."/>
            <person name="Wu H."/>
            <person name="Zhao Y."/>
            <person name="Zhang J."/>
            <person name="Li Y."/>
            <person name="Zhou W."/>
            <person name="Zhang B."/>
            <person name="Hu W."/>
            <person name="Eijk M."/>
            <person name="Tang J."/>
            <person name="Witsenboer H."/>
            <person name="Zhao S."/>
            <person name="Li Z."/>
            <person name="Zhang A."/>
            <person name="Wang D."/>
            <person name="Liang C."/>
        </authorList>
    </citation>
    <scope>NUCLEOTIDE SEQUENCE [LARGE SCALE GENOMIC DNA]</scope>
    <source>
        <strain evidence="9">cv. G1812</strain>
    </source>
</reference>
<dbReference type="PANTHER" id="PTHR45707:SF56">
    <property type="entry name" value="OS11G0608700 PROTEIN"/>
    <property type="match status" value="1"/>
</dbReference>
<dbReference type="InterPro" id="IPR008271">
    <property type="entry name" value="Ser/Thr_kinase_AS"/>
</dbReference>
<keyword evidence="3" id="KW-0418">Kinase</keyword>
<evidence type="ECO:0000256" key="5">
    <source>
        <dbReference type="PROSITE-ProRule" id="PRU10141"/>
    </source>
</evidence>
<accession>A0A8R7UWC4</accession>
<dbReference type="InterPro" id="IPR011009">
    <property type="entry name" value="Kinase-like_dom_sf"/>
</dbReference>
<dbReference type="InterPro" id="IPR000719">
    <property type="entry name" value="Prot_kinase_dom"/>
</dbReference>
<dbReference type="SUPFAM" id="SSF56112">
    <property type="entry name" value="Protein kinase-like (PK-like)"/>
    <property type="match status" value="2"/>
</dbReference>
<feature type="domain" description="Protein kinase" evidence="8">
    <location>
        <begin position="117"/>
        <end position="398"/>
    </location>
</feature>
<reference evidence="9" key="3">
    <citation type="submission" date="2022-06" db="UniProtKB">
        <authorList>
            <consortium name="EnsemblPlants"/>
        </authorList>
    </citation>
    <scope>IDENTIFICATION</scope>
</reference>